<proteinExistence type="predicted"/>
<dbReference type="InterPro" id="IPR039750">
    <property type="entry name" value="DRC1/DRC2"/>
</dbReference>
<comment type="caution">
    <text evidence="1">The sequence shown here is derived from an EMBL/GenBank/DDBJ whole genome shotgun (WGS) entry which is preliminary data.</text>
</comment>
<name>A0A820MZV0_9BILA</name>
<dbReference type="AlphaFoldDB" id="A0A820MZV0"/>
<dbReference type="GO" id="GO:0060285">
    <property type="term" value="P:cilium-dependent cell motility"/>
    <property type="evidence" value="ECO:0007669"/>
    <property type="project" value="TreeGrafter"/>
</dbReference>
<protein>
    <submittedName>
        <fullName evidence="1">Uncharacterized protein</fullName>
    </submittedName>
</protein>
<dbReference type="EMBL" id="CAJOAY010025092">
    <property type="protein sequence ID" value="CAF4380428.1"/>
    <property type="molecule type" value="Genomic_DNA"/>
</dbReference>
<gene>
    <name evidence="1" type="ORF">OKA104_LOCUS50329</name>
</gene>
<dbReference type="PANTHER" id="PTHR21625:SF1">
    <property type="entry name" value="DYNEIN REGULATORY COMPLEX PROTEIN 1"/>
    <property type="match status" value="1"/>
</dbReference>
<feature type="non-terminal residue" evidence="1">
    <location>
        <position position="1"/>
    </location>
</feature>
<evidence type="ECO:0000313" key="2">
    <source>
        <dbReference type="Proteomes" id="UP000663881"/>
    </source>
</evidence>
<sequence>HFLSADMEKFHELWIMNEERCREMTQKLLDADRIIFEQQLGLPWSPTDLEFMNNVGPIDATKIPKPSIDVVREILTDQQDENSTGNLISNTTMKAILELLCDEGDFLVEPKLLALLDPLETNEKSLIKLDAIFRALKVENEEDIKVMAKFFVDHIQQNKDKQS</sequence>
<feature type="non-terminal residue" evidence="1">
    <location>
        <position position="163"/>
    </location>
</feature>
<dbReference type="GO" id="GO:0070286">
    <property type="term" value="P:axonemal dynein complex assembly"/>
    <property type="evidence" value="ECO:0007669"/>
    <property type="project" value="InterPro"/>
</dbReference>
<accession>A0A820MZV0</accession>
<dbReference type="GO" id="GO:0003352">
    <property type="term" value="P:regulation of cilium movement"/>
    <property type="evidence" value="ECO:0007669"/>
    <property type="project" value="TreeGrafter"/>
</dbReference>
<dbReference type="GO" id="GO:0005858">
    <property type="term" value="C:axonemal dynein complex"/>
    <property type="evidence" value="ECO:0007669"/>
    <property type="project" value="InterPro"/>
</dbReference>
<organism evidence="1 2">
    <name type="scientific">Adineta steineri</name>
    <dbReference type="NCBI Taxonomy" id="433720"/>
    <lineage>
        <taxon>Eukaryota</taxon>
        <taxon>Metazoa</taxon>
        <taxon>Spiralia</taxon>
        <taxon>Gnathifera</taxon>
        <taxon>Rotifera</taxon>
        <taxon>Eurotatoria</taxon>
        <taxon>Bdelloidea</taxon>
        <taxon>Adinetida</taxon>
        <taxon>Adinetidae</taxon>
        <taxon>Adineta</taxon>
    </lineage>
</organism>
<dbReference type="PANTHER" id="PTHR21625">
    <property type="entry name" value="NYD-SP28 PROTEIN"/>
    <property type="match status" value="1"/>
</dbReference>
<evidence type="ECO:0000313" key="1">
    <source>
        <dbReference type="EMBL" id="CAF4380428.1"/>
    </source>
</evidence>
<dbReference type="Proteomes" id="UP000663881">
    <property type="component" value="Unassembled WGS sequence"/>
</dbReference>
<reference evidence="1" key="1">
    <citation type="submission" date="2021-02" db="EMBL/GenBank/DDBJ databases">
        <authorList>
            <person name="Nowell W R."/>
        </authorList>
    </citation>
    <scope>NUCLEOTIDE SEQUENCE</scope>
</reference>